<organism evidence="2 3">
    <name type="scientific">Viridibacillus arenosi FSL R5-213</name>
    <dbReference type="NCBI Taxonomy" id="1227360"/>
    <lineage>
        <taxon>Bacteria</taxon>
        <taxon>Bacillati</taxon>
        <taxon>Bacillota</taxon>
        <taxon>Bacilli</taxon>
        <taxon>Bacillales</taxon>
        <taxon>Caryophanaceae</taxon>
        <taxon>Viridibacillus</taxon>
    </lineage>
</organism>
<keyword evidence="1" id="KW-1133">Transmembrane helix</keyword>
<sequence>MDGLKKVVLRLIEIIEIIVILSIGLLFTIYILRPIYENFGIQFTGNVWVNWFGVSYILFVLYSLIVGLVISRESILFKQRLTSVLFWLIFIGSNYVVFIPFIKGGNPF</sequence>
<feature type="transmembrane region" description="Helical" evidence="1">
    <location>
        <begin position="51"/>
        <end position="70"/>
    </location>
</feature>
<dbReference type="Proteomes" id="UP000019062">
    <property type="component" value="Unassembled WGS sequence"/>
</dbReference>
<dbReference type="PATRIC" id="fig|1227360.4.peg.3709"/>
<accession>W4ELH0</accession>
<name>W4ELH0_9BACL</name>
<evidence type="ECO:0000256" key="1">
    <source>
        <dbReference type="SAM" id="Phobius"/>
    </source>
</evidence>
<evidence type="ECO:0000313" key="3">
    <source>
        <dbReference type="Proteomes" id="UP000019062"/>
    </source>
</evidence>
<dbReference type="EMBL" id="ASQA01000037">
    <property type="protein sequence ID" value="ETT81430.1"/>
    <property type="molecule type" value="Genomic_DNA"/>
</dbReference>
<gene>
    <name evidence="2" type="ORF">C176_18247</name>
</gene>
<keyword evidence="1" id="KW-0472">Membrane</keyword>
<reference evidence="2 3" key="1">
    <citation type="journal article" date="2014" name="BMC Genomics">
        <title>Genomic comparison of sporeforming bacilli isolated from milk.</title>
        <authorList>
            <person name="Moreno Switt A.I."/>
            <person name="Andrus A.D."/>
            <person name="Ranieri M.L."/>
            <person name="Orsi R.H."/>
            <person name="Ivy R."/>
            <person name="den Bakker H.C."/>
            <person name="Martin N.H."/>
            <person name="Wiedmann M."/>
            <person name="Boor K.J."/>
        </authorList>
    </citation>
    <scope>NUCLEOTIDE SEQUENCE [LARGE SCALE GENOMIC DNA]</scope>
    <source>
        <strain evidence="2 3">FSL R5-213</strain>
    </source>
</reference>
<keyword evidence="1" id="KW-0812">Transmembrane</keyword>
<dbReference type="RefSeq" id="WP_038189219.1">
    <property type="nucleotide sequence ID" value="NZ_ASQA01000037.1"/>
</dbReference>
<dbReference type="eggNOG" id="ENOG5032X01">
    <property type="taxonomic scope" value="Bacteria"/>
</dbReference>
<comment type="caution">
    <text evidence="2">The sequence shown here is derived from an EMBL/GenBank/DDBJ whole genome shotgun (WGS) entry which is preliminary data.</text>
</comment>
<feature type="transmembrane region" description="Helical" evidence="1">
    <location>
        <begin position="82"/>
        <end position="102"/>
    </location>
</feature>
<dbReference type="AlphaFoldDB" id="W4ELH0"/>
<keyword evidence="3" id="KW-1185">Reference proteome</keyword>
<protein>
    <submittedName>
        <fullName evidence="2">Uncharacterized protein</fullName>
    </submittedName>
</protein>
<proteinExistence type="predicted"/>
<feature type="transmembrane region" description="Helical" evidence="1">
    <location>
        <begin position="7"/>
        <end position="31"/>
    </location>
</feature>
<evidence type="ECO:0000313" key="2">
    <source>
        <dbReference type="EMBL" id="ETT81430.1"/>
    </source>
</evidence>